<dbReference type="Pfam" id="PF00437">
    <property type="entry name" value="T2SSE"/>
    <property type="match status" value="1"/>
</dbReference>
<dbReference type="PANTHER" id="PTHR30486:SF6">
    <property type="entry name" value="TYPE IV PILUS RETRACTATION ATPASE PILT"/>
    <property type="match status" value="1"/>
</dbReference>
<dbReference type="PANTHER" id="PTHR30486">
    <property type="entry name" value="TWITCHING MOTILITY PROTEIN PILT"/>
    <property type="match status" value="1"/>
</dbReference>
<sequence length="661" mass="68356">MITPAFKYESATTRAMALLPGGDEGACDCQPSFVDVGGTGIEDRIELRIDADDCAGDGDLADEPACRSTVVDALTDRDADAVRVRSAGYERWYTDDAVGLLHAAGRFAGLVHHHDAELAAAALTDPLAAAREATGRSDPVGRLAAETGLAAGAEGVNELDAALRSHDGPTIARAKIDRRPPTAARLLGTTTLPTGGTVRQYALDDGSGPPALYHLTPASASFDSRAYELLDEAATWLAESGETGDVAPARAVRRVVDDEADAPVTALSATLRKHTRGNGVLADLFADERVSDAYVTAPAAETPVRVVVDGEAMPTNVRLTPEGVAALASRVRRASGRAFSRATPQVDATLSVGPPGDREQVRVAGVTRPLSPGPAFAVRRHDSEPWTLPRLVAAGSLSPRAAALLSLAVERGSTGLVAGARGAGKTTTLGALLWALPQRTRTVLIEDTPELPAAALRAAGRDVQSLRVARGDDDSVETSPASALRTALRLGEGALIVGEVRGEEATTLYEAMRVGAASGTVLGTVHGDGADAVRTRMTEDLGVSESAFAATGFVLTVADTERGRRAVGIEEVESVSGGTDLHPLFELGASGDLEPTGRLDRGESSLLAALTSPEEAYGEALETLADRAEHLRSLARDGVTQPAAIRAESTAGGTAPAGESW</sequence>
<accession>A0A0P7HBA0</accession>
<evidence type="ECO:0000256" key="2">
    <source>
        <dbReference type="SAM" id="MobiDB-lite"/>
    </source>
</evidence>
<organism evidence="4 5">
    <name type="scientific">Halolamina pelagica</name>
    <dbReference type="NCBI Taxonomy" id="699431"/>
    <lineage>
        <taxon>Archaea</taxon>
        <taxon>Methanobacteriati</taxon>
        <taxon>Methanobacteriota</taxon>
        <taxon>Stenosarchaea group</taxon>
        <taxon>Halobacteria</taxon>
        <taxon>Halobacteriales</taxon>
        <taxon>Haloferacaceae</taxon>
    </lineage>
</organism>
<dbReference type="STRING" id="699431.SY89_01463"/>
<evidence type="ECO:0000313" key="5">
    <source>
        <dbReference type="Proteomes" id="UP000050535"/>
    </source>
</evidence>
<dbReference type="InterPro" id="IPR001482">
    <property type="entry name" value="T2SS/T4SS_dom"/>
</dbReference>
<comment type="similarity">
    <text evidence="1">Belongs to the GSP E family.</text>
</comment>
<evidence type="ECO:0000313" key="4">
    <source>
        <dbReference type="EMBL" id="KPN30725.1"/>
    </source>
</evidence>
<comment type="caution">
    <text evidence="4">The sequence shown here is derived from an EMBL/GenBank/DDBJ whole genome shotgun (WGS) entry which is preliminary data.</text>
</comment>
<gene>
    <name evidence="4" type="ORF">SY89_01463</name>
</gene>
<feature type="domain" description="Bacterial type II secretion system protein E" evidence="3">
    <location>
        <begin position="288"/>
        <end position="551"/>
    </location>
</feature>
<feature type="region of interest" description="Disordered" evidence="2">
    <location>
        <begin position="642"/>
        <end position="661"/>
    </location>
</feature>
<dbReference type="Proteomes" id="UP000050535">
    <property type="component" value="Unassembled WGS sequence"/>
</dbReference>
<dbReference type="Gene3D" id="3.30.450.380">
    <property type="match status" value="1"/>
</dbReference>
<protein>
    <submittedName>
        <fullName evidence="4">Conjugal transfer ATPase TrbB</fullName>
    </submittedName>
</protein>
<dbReference type="GO" id="GO:0016887">
    <property type="term" value="F:ATP hydrolysis activity"/>
    <property type="evidence" value="ECO:0007669"/>
    <property type="project" value="InterPro"/>
</dbReference>
<keyword evidence="5" id="KW-1185">Reference proteome</keyword>
<reference evidence="5" key="1">
    <citation type="submission" date="2013-11" db="EMBL/GenBank/DDBJ databases">
        <authorList>
            <person name="Hoang H.T."/>
            <person name="Killian M.L."/>
            <person name="Madson D.M."/>
            <person name="Arruda P.H.E."/>
            <person name="Sun D."/>
            <person name="Schwartz K.J."/>
            <person name="Yoon K."/>
        </authorList>
    </citation>
    <scope>NUCLEOTIDE SEQUENCE [LARGE SCALE GENOMIC DNA]</scope>
    <source>
        <strain evidence="5">CDK2</strain>
    </source>
</reference>
<dbReference type="AlphaFoldDB" id="A0A0P7HBA0"/>
<dbReference type="SUPFAM" id="SSF52540">
    <property type="entry name" value="P-loop containing nucleoside triphosphate hydrolases"/>
    <property type="match status" value="1"/>
</dbReference>
<dbReference type="EMBL" id="LGUC01000001">
    <property type="protein sequence ID" value="KPN30725.1"/>
    <property type="molecule type" value="Genomic_DNA"/>
</dbReference>
<evidence type="ECO:0000259" key="3">
    <source>
        <dbReference type="Pfam" id="PF00437"/>
    </source>
</evidence>
<evidence type="ECO:0000256" key="1">
    <source>
        <dbReference type="ARBA" id="ARBA00006611"/>
    </source>
</evidence>
<name>A0A0P7HBA0_9EURY</name>
<dbReference type="InterPro" id="IPR050921">
    <property type="entry name" value="T4SS_GSP_E_ATPase"/>
</dbReference>
<proteinExistence type="inferred from homology"/>
<dbReference type="InterPro" id="IPR027417">
    <property type="entry name" value="P-loop_NTPase"/>
</dbReference>
<dbReference type="Gene3D" id="3.40.50.300">
    <property type="entry name" value="P-loop containing nucleotide triphosphate hydrolases"/>
    <property type="match status" value="1"/>
</dbReference>
<dbReference type="PATRIC" id="fig|699431.3.peg.1496"/>